<evidence type="ECO:0000313" key="2">
    <source>
        <dbReference type="EMBL" id="MBX54831.1"/>
    </source>
</evidence>
<organism evidence="2">
    <name type="scientific">Rhizophora mucronata</name>
    <name type="common">Asiatic mangrove</name>
    <dbReference type="NCBI Taxonomy" id="61149"/>
    <lineage>
        <taxon>Eukaryota</taxon>
        <taxon>Viridiplantae</taxon>
        <taxon>Streptophyta</taxon>
        <taxon>Embryophyta</taxon>
        <taxon>Tracheophyta</taxon>
        <taxon>Spermatophyta</taxon>
        <taxon>Magnoliopsida</taxon>
        <taxon>eudicotyledons</taxon>
        <taxon>Gunneridae</taxon>
        <taxon>Pentapetalae</taxon>
        <taxon>rosids</taxon>
        <taxon>fabids</taxon>
        <taxon>Malpighiales</taxon>
        <taxon>Rhizophoraceae</taxon>
        <taxon>Rhizophora</taxon>
    </lineage>
</organism>
<feature type="chain" id="PRO_5015160237" description="Secreted protein" evidence="1">
    <location>
        <begin position="18"/>
        <end position="75"/>
    </location>
</feature>
<keyword evidence="1" id="KW-0732">Signal</keyword>
<dbReference type="AlphaFoldDB" id="A0A2P2PJI8"/>
<reference evidence="2" key="1">
    <citation type="submission" date="2018-02" db="EMBL/GenBank/DDBJ databases">
        <title>Rhizophora mucronata_Transcriptome.</title>
        <authorList>
            <person name="Meera S.P."/>
            <person name="Sreeshan A."/>
            <person name="Augustine A."/>
        </authorList>
    </citation>
    <scope>NUCLEOTIDE SEQUENCE</scope>
    <source>
        <tissue evidence="2">Leaf</tissue>
    </source>
</reference>
<dbReference type="EMBL" id="GGEC01074347">
    <property type="protein sequence ID" value="MBX54831.1"/>
    <property type="molecule type" value="Transcribed_RNA"/>
</dbReference>
<feature type="signal peptide" evidence="1">
    <location>
        <begin position="1"/>
        <end position="17"/>
    </location>
</feature>
<accession>A0A2P2PJI8</accession>
<sequence>MLPFILAWAFVAPSISAYSKNTFPTPGEETTPFGRGMTTFASEPANNVRIWAKKQRFSRQWKKKKYSKIVSSQYR</sequence>
<protein>
    <recommendedName>
        <fullName evidence="3">Secreted protein</fullName>
    </recommendedName>
</protein>
<evidence type="ECO:0000256" key="1">
    <source>
        <dbReference type="SAM" id="SignalP"/>
    </source>
</evidence>
<name>A0A2P2PJI8_RHIMU</name>
<proteinExistence type="predicted"/>
<evidence type="ECO:0008006" key="3">
    <source>
        <dbReference type="Google" id="ProtNLM"/>
    </source>
</evidence>